<feature type="signal peptide" evidence="4">
    <location>
        <begin position="1"/>
        <end position="22"/>
    </location>
</feature>
<comment type="caution">
    <text evidence="5">The sequence shown here is derived from an EMBL/GenBank/DDBJ whole genome shotgun (WGS) entry which is preliminary data.</text>
</comment>
<evidence type="ECO:0000313" key="6">
    <source>
        <dbReference type="Proteomes" id="UP001206067"/>
    </source>
</evidence>
<proteinExistence type="inferred from homology"/>
<organism evidence="5 6">
    <name type="scientific">Parerythrobacter lacustris</name>
    <dbReference type="NCBI Taxonomy" id="2969984"/>
    <lineage>
        <taxon>Bacteria</taxon>
        <taxon>Pseudomonadati</taxon>
        <taxon>Pseudomonadota</taxon>
        <taxon>Alphaproteobacteria</taxon>
        <taxon>Sphingomonadales</taxon>
        <taxon>Erythrobacteraceae</taxon>
        <taxon>Parerythrobacter</taxon>
    </lineage>
</organism>
<feature type="region of interest" description="Disordered" evidence="3">
    <location>
        <begin position="375"/>
        <end position="399"/>
    </location>
</feature>
<dbReference type="EC" id="3.1.3.1" evidence="5"/>
<dbReference type="EMBL" id="JANKHH010000001">
    <property type="protein sequence ID" value="MCR2832505.1"/>
    <property type="molecule type" value="Genomic_DNA"/>
</dbReference>
<dbReference type="InterPro" id="IPR017850">
    <property type="entry name" value="Alkaline_phosphatase_core_sf"/>
</dbReference>
<dbReference type="Proteomes" id="UP001206067">
    <property type="component" value="Unassembled WGS sequence"/>
</dbReference>
<gene>
    <name evidence="5" type="ORF">NSO95_00980</name>
</gene>
<dbReference type="PRINTS" id="PR00113">
    <property type="entry name" value="ALKPHPHTASE"/>
</dbReference>
<evidence type="ECO:0000313" key="5">
    <source>
        <dbReference type="EMBL" id="MCR2832505.1"/>
    </source>
</evidence>
<evidence type="ECO:0000256" key="3">
    <source>
        <dbReference type="SAM" id="MobiDB-lite"/>
    </source>
</evidence>
<dbReference type="CDD" id="cd16012">
    <property type="entry name" value="ALP"/>
    <property type="match status" value="1"/>
</dbReference>
<keyword evidence="1" id="KW-0597">Phosphoprotein</keyword>
<dbReference type="PANTHER" id="PTHR11596:SF5">
    <property type="entry name" value="ALKALINE PHOSPHATASE"/>
    <property type="match status" value="1"/>
</dbReference>
<dbReference type="RefSeq" id="WP_257594270.1">
    <property type="nucleotide sequence ID" value="NZ_JANKHH010000001.1"/>
</dbReference>
<evidence type="ECO:0000256" key="1">
    <source>
        <dbReference type="ARBA" id="ARBA00022553"/>
    </source>
</evidence>
<evidence type="ECO:0000256" key="2">
    <source>
        <dbReference type="RuleBase" id="RU003946"/>
    </source>
</evidence>
<accession>A0ABT1XLG9</accession>
<keyword evidence="5" id="KW-0378">Hydrolase</keyword>
<keyword evidence="6" id="KW-1185">Reference proteome</keyword>
<dbReference type="SUPFAM" id="SSF53649">
    <property type="entry name" value="Alkaline phosphatase-like"/>
    <property type="match status" value="1"/>
</dbReference>
<protein>
    <submittedName>
        <fullName evidence="5">Alkaline phosphatase</fullName>
        <ecNumber evidence="5">3.1.3.1</ecNumber>
    </submittedName>
</protein>
<dbReference type="SMART" id="SM00098">
    <property type="entry name" value="alkPPc"/>
    <property type="match status" value="1"/>
</dbReference>
<keyword evidence="4" id="KW-0732">Signal</keyword>
<feature type="chain" id="PRO_5046861005" evidence="4">
    <location>
        <begin position="23"/>
        <end position="483"/>
    </location>
</feature>
<dbReference type="GO" id="GO:0004035">
    <property type="term" value="F:alkaline phosphatase activity"/>
    <property type="evidence" value="ECO:0007669"/>
    <property type="project" value="UniProtKB-EC"/>
</dbReference>
<dbReference type="PANTHER" id="PTHR11596">
    <property type="entry name" value="ALKALINE PHOSPHATASE"/>
    <property type="match status" value="1"/>
</dbReference>
<name>A0ABT1XLG9_9SPHN</name>
<evidence type="ECO:0000256" key="4">
    <source>
        <dbReference type="SAM" id="SignalP"/>
    </source>
</evidence>
<dbReference type="Pfam" id="PF00245">
    <property type="entry name" value="Alk_phosphatase"/>
    <property type="match status" value="1"/>
</dbReference>
<dbReference type="InterPro" id="IPR001952">
    <property type="entry name" value="Alkaline_phosphatase"/>
</dbReference>
<sequence length="483" mass="50203">MQRTTNLIAMAACLAVPLGTLAIPAAAQDGGSPRSATDQTPAPRAKNVILFIGDGMGVSTVTAARIYAGQKLGQTGEEYVLPFETFQNVALVKTYNTNAQVPDSAGTASAMHTGVKTKIGVLGYGPEITTGDCASAVGRELPLLGAEATERGLGLGIVSTARITHATPAAVYAHSVSRDWEADAAIPEGQRGIGCEDIASQLVNARFDVALGGGKAAFFGKANGGQRLVESADLPGAWQAASGGTYVQTAQELAAAPTGKPVLGLFAPSHMSYMVDRQPESSEPTLTEMTEAAVGRLKSDPDGYYLMVESGRIDHAHHAGQAGYALEEAVEFARAIQWALDHTDPAETLILVTADHSHVFTIAGYPRRGNDILGHVIPPEGGGEDGGDSDGGPTLARDGKPYTTLSYANGPGAVAHDAEEGRPIPETGVRAYQQAAVPLGSETHAGEDVALYASGPGAERVRGEMEQNRIHDVIRAAFGWTDR</sequence>
<comment type="similarity">
    <text evidence="2">Belongs to the alkaline phosphatase family.</text>
</comment>
<dbReference type="Gene3D" id="3.40.720.10">
    <property type="entry name" value="Alkaline Phosphatase, subunit A"/>
    <property type="match status" value="1"/>
</dbReference>
<reference evidence="5 6" key="1">
    <citation type="submission" date="2022-08" db="EMBL/GenBank/DDBJ databases">
        <title>Polyphasic taxonomy analysis of Qipengyuania sp.RS5-5.</title>
        <authorList>
            <person name="Xamxidin M."/>
            <person name="Wu M."/>
        </authorList>
    </citation>
    <scope>NUCLEOTIDE SEQUENCE [LARGE SCALE GENOMIC DNA]</scope>
    <source>
        <strain evidence="5 6">RS5-5</strain>
    </source>
</reference>